<dbReference type="GO" id="GO:0007059">
    <property type="term" value="P:chromosome segregation"/>
    <property type="evidence" value="ECO:0007669"/>
    <property type="project" value="UniProtKB-KW"/>
</dbReference>
<dbReference type="AlphaFoldDB" id="A0A2U1B771"/>
<dbReference type="InterPro" id="IPR027417">
    <property type="entry name" value="P-loop_NTPase"/>
</dbReference>
<feature type="compositionally biased region" description="Acidic residues" evidence="15">
    <location>
        <begin position="773"/>
        <end position="789"/>
    </location>
</feature>
<dbReference type="GO" id="GO:0003677">
    <property type="term" value="F:DNA binding"/>
    <property type="evidence" value="ECO:0007669"/>
    <property type="project" value="UniProtKB-KW"/>
</dbReference>
<keyword evidence="5 16" id="KW-0812">Transmembrane</keyword>
<dbReference type="GO" id="GO:0051301">
    <property type="term" value="P:cell division"/>
    <property type="evidence" value="ECO:0007669"/>
    <property type="project" value="UniProtKB-KW"/>
</dbReference>
<keyword evidence="20" id="KW-1185">Reference proteome</keyword>
<feature type="compositionally biased region" description="Pro residues" evidence="15">
    <location>
        <begin position="329"/>
        <end position="352"/>
    </location>
</feature>
<feature type="binding site" evidence="14">
    <location>
        <begin position="528"/>
        <end position="535"/>
    </location>
    <ligand>
        <name>ATP</name>
        <dbReference type="ChEBI" id="CHEBI:30616"/>
    </ligand>
</feature>
<proteinExistence type="inferred from homology"/>
<keyword evidence="3" id="KW-1003">Cell membrane</keyword>
<evidence type="ECO:0000256" key="9">
    <source>
        <dbReference type="ARBA" id="ARBA00022989"/>
    </source>
</evidence>
<organism evidence="19 20">
    <name type="scientific">Victivallis vadensis</name>
    <dbReference type="NCBI Taxonomy" id="172901"/>
    <lineage>
        <taxon>Bacteria</taxon>
        <taxon>Pseudomonadati</taxon>
        <taxon>Lentisphaerota</taxon>
        <taxon>Lentisphaeria</taxon>
        <taxon>Victivallales</taxon>
        <taxon>Victivallaceae</taxon>
        <taxon>Victivallis</taxon>
    </lineage>
</organism>
<dbReference type="EMBL" id="QEKH01000006">
    <property type="protein sequence ID" value="PVY44510.1"/>
    <property type="molecule type" value="Genomic_DNA"/>
</dbReference>
<dbReference type="SUPFAM" id="SSF46785">
    <property type="entry name" value="Winged helix' DNA-binding domain"/>
    <property type="match status" value="1"/>
</dbReference>
<reference evidence="18 21" key="2">
    <citation type="submission" date="2020-04" db="EMBL/GenBank/DDBJ databases">
        <authorList>
            <person name="Hitch T.C.A."/>
            <person name="Wylensek D."/>
            <person name="Clavel T."/>
        </authorList>
    </citation>
    <scope>NUCLEOTIDE SEQUENCE [LARGE SCALE GENOMIC DNA]</scope>
    <source>
        <strain evidence="18 21">COR2-253-APC-1A</strain>
    </source>
</reference>
<evidence type="ECO:0000256" key="1">
    <source>
        <dbReference type="ARBA" id="ARBA00004651"/>
    </source>
</evidence>
<dbReference type="Pfam" id="PF13491">
    <property type="entry name" value="FtsK_4TM"/>
    <property type="match status" value="1"/>
</dbReference>
<dbReference type="Proteomes" id="UP000576225">
    <property type="component" value="Unassembled WGS sequence"/>
</dbReference>
<keyword evidence="8 14" id="KW-0067">ATP-binding</keyword>
<keyword evidence="11 16" id="KW-0472">Membrane</keyword>
<dbReference type="RefSeq" id="WP_116883145.1">
    <property type="nucleotide sequence ID" value="NZ_CABMMC010000114.1"/>
</dbReference>
<evidence type="ECO:0000256" key="16">
    <source>
        <dbReference type="SAM" id="Phobius"/>
    </source>
</evidence>
<evidence type="ECO:0000256" key="13">
    <source>
        <dbReference type="ARBA" id="ARBA00025923"/>
    </source>
</evidence>
<dbReference type="Gene3D" id="1.10.10.10">
    <property type="entry name" value="Winged helix-like DNA-binding domain superfamily/Winged helix DNA-binding domain"/>
    <property type="match status" value="1"/>
</dbReference>
<reference evidence="19 20" key="1">
    <citation type="submission" date="2018-04" db="EMBL/GenBank/DDBJ databases">
        <title>Genomic Encyclopedia of Type Strains, Phase IV (KMG-IV): sequencing the most valuable type-strain genomes for metagenomic binning, comparative biology and taxonomic classification.</title>
        <authorList>
            <person name="Goeker M."/>
        </authorList>
    </citation>
    <scope>NUCLEOTIDE SEQUENCE [LARGE SCALE GENOMIC DNA]</scope>
    <source>
        <strain evidence="19 20">DSM 14823</strain>
    </source>
</reference>
<dbReference type="Pfam" id="PF17854">
    <property type="entry name" value="FtsK_alpha"/>
    <property type="match status" value="1"/>
</dbReference>
<evidence type="ECO:0000256" key="8">
    <source>
        <dbReference type="ARBA" id="ARBA00022840"/>
    </source>
</evidence>
<dbReference type="PANTHER" id="PTHR22683:SF41">
    <property type="entry name" value="DNA TRANSLOCASE FTSK"/>
    <property type="match status" value="1"/>
</dbReference>
<dbReference type="InterPro" id="IPR050206">
    <property type="entry name" value="FtsK/SpoIIIE/SftA"/>
</dbReference>
<keyword evidence="10" id="KW-0238">DNA-binding</keyword>
<dbReference type="InterPro" id="IPR003593">
    <property type="entry name" value="AAA+_ATPase"/>
</dbReference>
<evidence type="ECO:0000313" key="19">
    <source>
        <dbReference type="EMBL" id="PVY44510.1"/>
    </source>
</evidence>
<dbReference type="InterPro" id="IPR036388">
    <property type="entry name" value="WH-like_DNA-bd_sf"/>
</dbReference>
<evidence type="ECO:0000256" key="10">
    <source>
        <dbReference type="ARBA" id="ARBA00023125"/>
    </source>
</evidence>
<keyword evidence="7" id="KW-0159">Chromosome partition</keyword>
<dbReference type="CDD" id="cd01127">
    <property type="entry name" value="TrwB_TraG_TraD_VirD4"/>
    <property type="match status" value="1"/>
</dbReference>
<feature type="compositionally biased region" description="Pro residues" evidence="15">
    <location>
        <begin position="286"/>
        <end position="306"/>
    </location>
</feature>
<keyword evidence="4" id="KW-0132">Cell division</keyword>
<evidence type="ECO:0000256" key="7">
    <source>
        <dbReference type="ARBA" id="ARBA00022829"/>
    </source>
</evidence>
<accession>A0A2U1B771</accession>
<keyword evidence="9 16" id="KW-1133">Transmembrane helix</keyword>
<dbReference type="Gene3D" id="3.30.980.40">
    <property type="match status" value="1"/>
</dbReference>
<evidence type="ECO:0000256" key="11">
    <source>
        <dbReference type="ARBA" id="ARBA00023136"/>
    </source>
</evidence>
<evidence type="ECO:0000313" key="21">
    <source>
        <dbReference type="Proteomes" id="UP000576225"/>
    </source>
</evidence>
<comment type="similarity">
    <text evidence="2">Belongs to the FtsK/SpoIIIE/SftA family.</text>
</comment>
<feature type="region of interest" description="Disordered" evidence="15">
    <location>
        <begin position="770"/>
        <end position="789"/>
    </location>
</feature>
<dbReference type="SMART" id="SM00382">
    <property type="entry name" value="AAA"/>
    <property type="match status" value="1"/>
</dbReference>
<dbReference type="Gene3D" id="3.40.50.300">
    <property type="entry name" value="P-loop containing nucleotide triphosphate hydrolases"/>
    <property type="match status" value="1"/>
</dbReference>
<dbReference type="GO" id="GO:0005524">
    <property type="term" value="F:ATP binding"/>
    <property type="evidence" value="ECO:0007669"/>
    <property type="project" value="UniProtKB-UniRule"/>
</dbReference>
<feature type="transmembrane region" description="Helical" evidence="16">
    <location>
        <begin position="98"/>
        <end position="117"/>
    </location>
</feature>
<dbReference type="PROSITE" id="PS50901">
    <property type="entry name" value="FTSK"/>
    <property type="match status" value="1"/>
</dbReference>
<sequence>MANEAVIREKTDSGFRVRYIFYFALVLLAFLAIVSYSPADAASVTGGVDAPPANWIGNLGAHLGYWLFNLFGLATYVLLVLTLLRTVRTLLPGRGRPWMFLMGEALLLLGVMLLFALSPNPFVYLTDKLGIGRTGMPELALSGGTIGQVLAAPAVEDLGVSEGILRNLIGAVGTTIFGWALLTGGLVVIYFSDWHALFRDYVFSGAVRPEAVPAQEQAVQAVNPAEYRSAAPVPGGLFGSARAALEALRAKHMHQPVAEPPPPVPPVIEEPELVPIPEAPEIPAMPAAPRPVPAPAPISEPPPPVAPVASAAAPEPPPVPVAPAVSPVAAPPPASTPAPVPAPPAFEPPPPARTPTMNVQVAERGEKASAVHAAEYVLPPISMLSKGNDSNEQDTTEIERLQLILQRTLDSFKVPGVVTDYIAGPRIIRFEISLDEGVNVKKVEQIADNIAMNLSAKSVRVLAPIPGRNVVGIEVPKSRSEAVFMRSLMETDAWHNTKSGIPIVLGKDVAGNPVILDLAKAPHLLIAGATGSGKSVCMNTLISSLLFRFSPDELRLIMVDPKIVEFEDYKRLPHLITPVINDSRKVPIALRWAVTEMENRYKILARAGVKKLAEYNSRPASPEPILDQEGKPIPDKMPILIVIIDELAELMMTDARKDSETYIARIAQLGRAAGVHIVVATQRPSTQIVTGVIKANLPTRIAFRVGQMIDSRVILDQNGAEKLLGMGDMLFLAPGGMELERVQGALVADADIKQVVKFVSDQRAQSFNSQVVAEEEEVDGEDDPNLTDYDDQDYSDIAPLIRKYVQPGDDDNIKKALEVVVLDRKVSTSYLQRRLKIGYNRAAEIIDILEERGIVGPPSGSGNKREILIFDGMEINE</sequence>
<dbReference type="InterPro" id="IPR036390">
    <property type="entry name" value="WH_DNA-bd_sf"/>
</dbReference>
<evidence type="ECO:0000313" key="18">
    <source>
        <dbReference type="EMBL" id="NMD88432.1"/>
    </source>
</evidence>
<dbReference type="InterPro" id="IPR002543">
    <property type="entry name" value="FtsK_dom"/>
</dbReference>
<evidence type="ECO:0000256" key="12">
    <source>
        <dbReference type="ARBA" id="ARBA00023306"/>
    </source>
</evidence>
<feature type="transmembrane region" description="Helical" evidence="16">
    <location>
        <begin position="168"/>
        <end position="191"/>
    </location>
</feature>
<dbReference type="InterPro" id="IPR025199">
    <property type="entry name" value="FtsK_4TM"/>
</dbReference>
<dbReference type="SMART" id="SM00843">
    <property type="entry name" value="Ftsk_gamma"/>
    <property type="match status" value="1"/>
</dbReference>
<dbReference type="Proteomes" id="UP000245959">
    <property type="component" value="Unassembled WGS sequence"/>
</dbReference>
<keyword evidence="6 14" id="KW-0547">Nucleotide-binding</keyword>
<dbReference type="Pfam" id="PF01580">
    <property type="entry name" value="FtsK_SpoIIIE"/>
    <property type="match status" value="1"/>
</dbReference>
<keyword evidence="12" id="KW-0131">Cell cycle</keyword>
<evidence type="ECO:0000256" key="3">
    <source>
        <dbReference type="ARBA" id="ARBA00022475"/>
    </source>
</evidence>
<evidence type="ECO:0000259" key="17">
    <source>
        <dbReference type="PROSITE" id="PS50901"/>
    </source>
</evidence>
<evidence type="ECO:0000256" key="15">
    <source>
        <dbReference type="SAM" id="MobiDB-lite"/>
    </source>
</evidence>
<evidence type="ECO:0000256" key="4">
    <source>
        <dbReference type="ARBA" id="ARBA00022618"/>
    </source>
</evidence>
<dbReference type="GeneID" id="78294464"/>
<dbReference type="InterPro" id="IPR041027">
    <property type="entry name" value="FtsK_alpha"/>
</dbReference>
<dbReference type="SUPFAM" id="SSF52540">
    <property type="entry name" value="P-loop containing nucleoside triphosphate hydrolases"/>
    <property type="match status" value="1"/>
</dbReference>
<comment type="caution">
    <text evidence="19">The sequence shown here is derived from an EMBL/GenBank/DDBJ whole genome shotgun (WGS) entry which is preliminary data.</text>
</comment>
<evidence type="ECO:0000256" key="2">
    <source>
        <dbReference type="ARBA" id="ARBA00006474"/>
    </source>
</evidence>
<name>A0A2U1B771_9BACT</name>
<evidence type="ECO:0000313" key="20">
    <source>
        <dbReference type="Proteomes" id="UP000245959"/>
    </source>
</evidence>
<evidence type="ECO:0000256" key="14">
    <source>
        <dbReference type="PROSITE-ProRule" id="PRU00289"/>
    </source>
</evidence>
<dbReference type="GO" id="GO:0005886">
    <property type="term" value="C:plasma membrane"/>
    <property type="evidence" value="ECO:0007669"/>
    <property type="project" value="UniProtKB-SubCell"/>
</dbReference>
<dbReference type="PANTHER" id="PTHR22683">
    <property type="entry name" value="SPORULATION PROTEIN RELATED"/>
    <property type="match status" value="1"/>
</dbReference>
<evidence type="ECO:0000256" key="6">
    <source>
        <dbReference type="ARBA" id="ARBA00022741"/>
    </source>
</evidence>
<dbReference type="InterPro" id="IPR018541">
    <property type="entry name" value="Ftsk_gamma"/>
</dbReference>
<protein>
    <submittedName>
        <fullName evidence="18">DNA translocase FtsK</fullName>
    </submittedName>
    <submittedName>
        <fullName evidence="19">S-DNA-T family DNA segregation ATPase FtsK/SpoIIIE</fullName>
    </submittedName>
</protein>
<feature type="region of interest" description="Disordered" evidence="15">
    <location>
        <begin position="280"/>
        <end position="352"/>
    </location>
</feature>
<dbReference type="EMBL" id="JABAEW010000046">
    <property type="protein sequence ID" value="NMD88432.1"/>
    <property type="molecule type" value="Genomic_DNA"/>
</dbReference>
<feature type="domain" description="FtsK" evidence="17">
    <location>
        <begin position="511"/>
        <end position="712"/>
    </location>
</feature>
<feature type="transmembrane region" description="Helical" evidence="16">
    <location>
        <begin position="63"/>
        <end position="86"/>
    </location>
</feature>
<comment type="subcellular location">
    <subcellularLocation>
        <location evidence="1">Cell membrane</location>
        <topology evidence="1">Multi-pass membrane protein</topology>
    </subcellularLocation>
</comment>
<feature type="transmembrane region" description="Helical" evidence="16">
    <location>
        <begin position="20"/>
        <end position="39"/>
    </location>
</feature>
<comment type="subunit">
    <text evidence="13">Homohexamer. Forms a ring that surrounds DNA.</text>
</comment>
<evidence type="ECO:0000256" key="5">
    <source>
        <dbReference type="ARBA" id="ARBA00022692"/>
    </source>
</evidence>
<dbReference type="OrthoDB" id="9807790at2"/>
<gene>
    <name evidence="19" type="ORF">C8D82_10627</name>
    <name evidence="18" type="ORF">HF882_17735</name>
</gene>
<dbReference type="Pfam" id="PF09397">
    <property type="entry name" value="FtsK_gamma"/>
    <property type="match status" value="1"/>
</dbReference>